<dbReference type="Pfam" id="PF03610">
    <property type="entry name" value="EIIA-man"/>
    <property type="match status" value="1"/>
</dbReference>
<dbReference type="PANTHER" id="PTHR38594:SF1">
    <property type="entry name" value="PEP-DEPENDENT DIHYDROXYACETONE KINASE, PHOSPHORYL DONOR SUBUNIT DHAM"/>
    <property type="match status" value="1"/>
</dbReference>
<evidence type="ECO:0000256" key="1">
    <source>
        <dbReference type="ARBA" id="ARBA00001113"/>
    </source>
</evidence>
<name>A0A845QVW3_9CLOT</name>
<evidence type="ECO:0000256" key="4">
    <source>
        <dbReference type="ARBA" id="ARBA00022679"/>
    </source>
</evidence>
<dbReference type="OrthoDB" id="7065393at2"/>
<organism evidence="7 8">
    <name type="scientific">Senegalia massiliensis</name>
    <dbReference type="NCBI Taxonomy" id="1720316"/>
    <lineage>
        <taxon>Bacteria</taxon>
        <taxon>Bacillati</taxon>
        <taxon>Bacillota</taxon>
        <taxon>Clostridia</taxon>
        <taxon>Eubacteriales</taxon>
        <taxon>Clostridiaceae</taxon>
        <taxon>Senegalia</taxon>
    </lineage>
</organism>
<dbReference type="GO" id="GO:0009401">
    <property type="term" value="P:phosphoenolpyruvate-dependent sugar phosphotransferase system"/>
    <property type="evidence" value="ECO:0007669"/>
    <property type="project" value="InterPro"/>
</dbReference>
<dbReference type="InterPro" id="IPR039643">
    <property type="entry name" value="DhaM"/>
</dbReference>
<evidence type="ECO:0000256" key="5">
    <source>
        <dbReference type="ARBA" id="ARBA00046577"/>
    </source>
</evidence>
<proteinExistence type="predicted"/>
<comment type="catalytic activity">
    <reaction evidence="1">
        <text>dihydroxyacetone + phosphoenolpyruvate = dihydroxyacetone phosphate + pyruvate</text>
        <dbReference type="Rhea" id="RHEA:18381"/>
        <dbReference type="ChEBI" id="CHEBI:15361"/>
        <dbReference type="ChEBI" id="CHEBI:16016"/>
        <dbReference type="ChEBI" id="CHEBI:57642"/>
        <dbReference type="ChEBI" id="CHEBI:58702"/>
        <dbReference type="EC" id="2.7.1.121"/>
    </reaction>
</comment>
<keyword evidence="7" id="KW-0418">Kinase</keyword>
<dbReference type="GO" id="GO:0016020">
    <property type="term" value="C:membrane"/>
    <property type="evidence" value="ECO:0007669"/>
    <property type="project" value="InterPro"/>
</dbReference>
<evidence type="ECO:0000259" key="6">
    <source>
        <dbReference type="PROSITE" id="PS51096"/>
    </source>
</evidence>
<dbReference type="PANTHER" id="PTHR38594">
    <property type="entry name" value="PEP-DEPENDENT DIHYDROXYACETONE KINASE, PHOSPHORYL DONOR SUBUNIT DHAM"/>
    <property type="match status" value="1"/>
</dbReference>
<comment type="caution">
    <text evidence="7">The sequence shown here is derived from an EMBL/GenBank/DDBJ whole genome shotgun (WGS) entry which is preliminary data.</text>
</comment>
<dbReference type="RefSeq" id="WP_160196878.1">
    <property type="nucleotide sequence ID" value="NZ_QXXA01000006.1"/>
</dbReference>
<keyword evidence="4 7" id="KW-0808">Transferase</keyword>
<reference evidence="7 8" key="1">
    <citation type="submission" date="2018-08" db="EMBL/GenBank/DDBJ databases">
        <title>Murine metabolic-syndrome-specific gut microbial biobank.</title>
        <authorList>
            <person name="Liu C."/>
        </authorList>
    </citation>
    <scope>NUCLEOTIDE SEQUENCE [LARGE SCALE GENOMIC DNA]</scope>
    <source>
        <strain evidence="7 8">583</strain>
    </source>
</reference>
<dbReference type="AlphaFoldDB" id="A0A845QVW3"/>
<protein>
    <recommendedName>
        <fullName evidence="3">phosphoenolpyruvate--glycerone phosphotransferase</fullName>
        <ecNumber evidence="3">2.7.1.121</ecNumber>
    </recommendedName>
</protein>
<evidence type="ECO:0000313" key="7">
    <source>
        <dbReference type="EMBL" id="NBI06391.1"/>
    </source>
</evidence>
<dbReference type="Gene3D" id="3.40.50.510">
    <property type="entry name" value="Phosphotransferase system, mannose-type IIA component"/>
    <property type="match status" value="1"/>
</dbReference>
<dbReference type="NCBIfam" id="TIGR02364">
    <property type="entry name" value="dha_pts"/>
    <property type="match status" value="1"/>
</dbReference>
<dbReference type="GO" id="GO:0019563">
    <property type="term" value="P:glycerol catabolic process"/>
    <property type="evidence" value="ECO:0007669"/>
    <property type="project" value="InterPro"/>
</dbReference>
<dbReference type="InterPro" id="IPR004701">
    <property type="entry name" value="PTS_EIIA_man-typ"/>
</dbReference>
<gene>
    <name evidence="7" type="primary">dhaM</name>
    <name evidence="7" type="ORF">D3Z33_05890</name>
</gene>
<dbReference type="InterPro" id="IPR012844">
    <property type="entry name" value="DhaM_N"/>
</dbReference>
<dbReference type="GO" id="GO:0047324">
    <property type="term" value="F:phosphoenolpyruvate-glycerone phosphotransferase activity"/>
    <property type="evidence" value="ECO:0007669"/>
    <property type="project" value="UniProtKB-EC"/>
</dbReference>
<accession>A0A845QVW3</accession>
<dbReference type="SUPFAM" id="SSF53062">
    <property type="entry name" value="PTS system fructose IIA component-like"/>
    <property type="match status" value="1"/>
</dbReference>
<comment type="subunit">
    <text evidence="5">Homodimer. The dihydroxyacetone kinase complex is composed of a homodimer of DhaM, a homodimer of DhaK and the subunit DhaL.</text>
</comment>
<evidence type="ECO:0000313" key="8">
    <source>
        <dbReference type="Proteomes" id="UP000467132"/>
    </source>
</evidence>
<evidence type="ECO:0000256" key="3">
    <source>
        <dbReference type="ARBA" id="ARBA00012095"/>
    </source>
</evidence>
<dbReference type="InterPro" id="IPR036662">
    <property type="entry name" value="PTS_EIIA_man-typ_sf"/>
</dbReference>
<dbReference type="EMBL" id="QXXA01000006">
    <property type="protein sequence ID" value="NBI06391.1"/>
    <property type="molecule type" value="Genomic_DNA"/>
</dbReference>
<sequence length="132" mass="13809">MIGIVIVSHSHKIADGVIELSSQMAQSNINIIPAAGTDDGRIGTDVIKIKNAIIKADTGEGVIVLADIGSSVMSTEMAFEMLDDELRQRVFIADAPLVEGAIGAVVQVSIGGDLNQVKKAAEEAKTIVKIIN</sequence>
<feature type="domain" description="PTS EIIA type-4" evidence="6">
    <location>
        <begin position="1"/>
        <end position="128"/>
    </location>
</feature>
<keyword evidence="8" id="KW-1185">Reference proteome</keyword>
<evidence type="ECO:0000256" key="2">
    <source>
        <dbReference type="ARBA" id="ARBA00002788"/>
    </source>
</evidence>
<dbReference type="Proteomes" id="UP000467132">
    <property type="component" value="Unassembled WGS sequence"/>
</dbReference>
<dbReference type="PROSITE" id="PS51096">
    <property type="entry name" value="PTS_EIIA_TYPE_4"/>
    <property type="match status" value="1"/>
</dbReference>
<dbReference type="EC" id="2.7.1.121" evidence="3"/>
<comment type="function">
    <text evidence="2">Component of the dihydroxyacetone kinase complex, which is responsible for the phosphoenolpyruvate (PEP)-dependent phosphorylation of dihydroxyacetone. DhaM serves as the phosphoryl donor. Is phosphorylated by phosphoenolpyruvate in an EI- and HPr-dependent reaction, and a phosphorelay system on histidine residues finally leads to phosphoryl transfer to DhaL and dihydroxyacetone.</text>
</comment>